<keyword evidence="2" id="KW-0378">Hydrolase</keyword>
<dbReference type="RefSeq" id="WP_051587758.1">
    <property type="nucleotide sequence ID" value="NZ_JFKE01000001.1"/>
</dbReference>
<dbReference type="Proteomes" id="UP000026249">
    <property type="component" value="Unassembled WGS sequence"/>
</dbReference>
<keyword evidence="1" id="KW-0479">Metal-binding</keyword>
<reference evidence="4 5" key="1">
    <citation type="submission" date="2014-03" db="EMBL/GenBank/DDBJ databases">
        <title>Draft Genome Sequence of Actibacterium mucosum KCTC 23349, a Marine Alphaproteobacterium with Complex Ionic Requirements Isolated from Mediterranean Seawater at Malvarrosa Beach, Valencia, Spain.</title>
        <authorList>
            <person name="Arahal D.R."/>
            <person name="Shao Z."/>
            <person name="Lai Q."/>
            <person name="Pujalte M.J."/>
        </authorList>
    </citation>
    <scope>NUCLEOTIDE SEQUENCE [LARGE SCALE GENOMIC DNA]</scope>
    <source>
        <strain evidence="4 5">KCTC 23349</strain>
    </source>
</reference>
<comment type="caution">
    <text evidence="4">The sequence shown here is derived from an EMBL/GenBank/DDBJ whole genome shotgun (WGS) entry which is preliminary data.</text>
</comment>
<dbReference type="OrthoDB" id="367448at2"/>
<evidence type="ECO:0000256" key="2">
    <source>
        <dbReference type="ARBA" id="ARBA00022801"/>
    </source>
</evidence>
<accession>A0A037ZLW0</accession>
<dbReference type="InterPro" id="IPR051400">
    <property type="entry name" value="HAD-like_hydrolase"/>
</dbReference>
<dbReference type="PANTHER" id="PTHR46470">
    <property type="entry name" value="N-ACYLNEURAMINATE-9-PHOSPHATASE"/>
    <property type="match status" value="1"/>
</dbReference>
<sequence>MTADRPVLSRLDVPQIARDVAPILMLDRAEPFRPVGIGVTVFDVPGPSPSSKFHVALRGAVCIEYATYWDHDIGHLYDLEHIWVHLNAAGEVTSVEASFHGQRHDVDLTLQGKRPVVWCEAGKHAHFQNAAHRDAMAGATQYMTAQKAGLGGVHLGNRFADEFGAIGPYQHRLARVFLGRLAFAPALGRGLPYDMADGPLCPWSALASFIPQRVQFLLADMAANMPHFRALFLDCGDTLVDEGTEIKRDDGSDVVIEAKLIDGAASMMDALRDAGFRLCLVADGPRETFENVLKPHGLWDHFEAHVISGDVGVRKPDQAMFTAAMQAMELSPELAAQVPMIGNNLDRDILGANRAGHPSLFFRWVDRRRTVPNGPEDTPTWHFTHMDQCLPLLTHLEIALDQKV</sequence>
<dbReference type="InterPro" id="IPR036412">
    <property type="entry name" value="HAD-like_sf"/>
</dbReference>
<dbReference type="Gene3D" id="3.40.50.1000">
    <property type="entry name" value="HAD superfamily/HAD-like"/>
    <property type="match status" value="1"/>
</dbReference>
<protein>
    <recommendedName>
        <fullName evidence="6">Hydrolase</fullName>
    </recommendedName>
</protein>
<dbReference type="InterPro" id="IPR023214">
    <property type="entry name" value="HAD_sf"/>
</dbReference>
<dbReference type="SUPFAM" id="SSF56784">
    <property type="entry name" value="HAD-like"/>
    <property type="match status" value="1"/>
</dbReference>
<dbReference type="GO" id="GO:0016791">
    <property type="term" value="F:phosphatase activity"/>
    <property type="evidence" value="ECO:0007669"/>
    <property type="project" value="TreeGrafter"/>
</dbReference>
<organism evidence="4 5">
    <name type="scientific">Actibacterium mucosum KCTC 23349</name>
    <dbReference type="NCBI Taxonomy" id="1454373"/>
    <lineage>
        <taxon>Bacteria</taxon>
        <taxon>Pseudomonadati</taxon>
        <taxon>Pseudomonadota</taxon>
        <taxon>Alphaproteobacteria</taxon>
        <taxon>Rhodobacterales</taxon>
        <taxon>Roseobacteraceae</taxon>
        <taxon>Actibacterium</taxon>
    </lineage>
</organism>
<keyword evidence="3" id="KW-0460">Magnesium</keyword>
<dbReference type="GO" id="GO:0046872">
    <property type="term" value="F:metal ion binding"/>
    <property type="evidence" value="ECO:0007669"/>
    <property type="project" value="UniProtKB-KW"/>
</dbReference>
<dbReference type="AlphaFoldDB" id="A0A037ZLW0"/>
<name>A0A037ZLW0_9RHOB</name>
<dbReference type="EMBL" id="JFKE01000001">
    <property type="protein sequence ID" value="KAJ57089.1"/>
    <property type="molecule type" value="Genomic_DNA"/>
</dbReference>
<dbReference type="STRING" id="1454373.ACMU_00940"/>
<proteinExistence type="predicted"/>
<keyword evidence="5" id="KW-1185">Reference proteome</keyword>
<evidence type="ECO:0008006" key="6">
    <source>
        <dbReference type="Google" id="ProtNLM"/>
    </source>
</evidence>
<evidence type="ECO:0000313" key="4">
    <source>
        <dbReference type="EMBL" id="KAJ57089.1"/>
    </source>
</evidence>
<evidence type="ECO:0000256" key="1">
    <source>
        <dbReference type="ARBA" id="ARBA00022723"/>
    </source>
</evidence>
<gene>
    <name evidence="4" type="ORF">ACMU_00940</name>
</gene>
<evidence type="ECO:0000313" key="5">
    <source>
        <dbReference type="Proteomes" id="UP000026249"/>
    </source>
</evidence>
<dbReference type="Pfam" id="PF00702">
    <property type="entry name" value="Hydrolase"/>
    <property type="match status" value="1"/>
</dbReference>
<dbReference type="PANTHER" id="PTHR46470:SF2">
    <property type="entry name" value="GLYCERALDEHYDE 3-PHOSPHATE PHOSPHATASE"/>
    <property type="match status" value="1"/>
</dbReference>
<evidence type="ECO:0000256" key="3">
    <source>
        <dbReference type="ARBA" id="ARBA00022842"/>
    </source>
</evidence>